<organism evidence="1 2">
    <name type="scientific">Olea europaea subsp. europaea</name>
    <dbReference type="NCBI Taxonomy" id="158383"/>
    <lineage>
        <taxon>Eukaryota</taxon>
        <taxon>Viridiplantae</taxon>
        <taxon>Streptophyta</taxon>
        <taxon>Embryophyta</taxon>
        <taxon>Tracheophyta</taxon>
        <taxon>Spermatophyta</taxon>
        <taxon>Magnoliopsida</taxon>
        <taxon>eudicotyledons</taxon>
        <taxon>Gunneridae</taxon>
        <taxon>Pentapetalae</taxon>
        <taxon>asterids</taxon>
        <taxon>lamiids</taxon>
        <taxon>Lamiales</taxon>
        <taxon>Oleaceae</taxon>
        <taxon>Oleeae</taxon>
        <taxon>Olea</taxon>
    </lineage>
</organism>
<dbReference type="AlphaFoldDB" id="A0A8S0V3F0"/>
<keyword evidence="2" id="KW-1185">Reference proteome</keyword>
<gene>
    <name evidence="1" type="ORF">OLEA9_A012672</name>
</gene>
<reference evidence="1 2" key="1">
    <citation type="submission" date="2019-12" db="EMBL/GenBank/DDBJ databases">
        <authorList>
            <person name="Alioto T."/>
            <person name="Alioto T."/>
            <person name="Gomez Garrido J."/>
        </authorList>
    </citation>
    <scope>NUCLEOTIDE SEQUENCE [LARGE SCALE GENOMIC DNA]</scope>
</reference>
<comment type="caution">
    <text evidence="1">The sequence shown here is derived from an EMBL/GenBank/DDBJ whole genome shotgun (WGS) entry which is preliminary data.</text>
</comment>
<sequence length="130" mass="14110">ALGARVVRREPLSRDLVYFVSRAGPARLSLESRVSPALSLEAGGARALLFGLMPFLSGRKKGRLLLLSGHGPAINWIPIIGLVSCNCGPAPCSRTPSTAEMMMMITRNRRIPARADRSWLMSNRRPGAND</sequence>
<evidence type="ECO:0000313" key="1">
    <source>
        <dbReference type="EMBL" id="CAA3025618.1"/>
    </source>
</evidence>
<dbReference type="Gramene" id="OE9A012672T1">
    <property type="protein sequence ID" value="OE9A012672C1"/>
    <property type="gene ID" value="OE9A012672"/>
</dbReference>
<evidence type="ECO:0000313" key="2">
    <source>
        <dbReference type="Proteomes" id="UP000594638"/>
    </source>
</evidence>
<protein>
    <submittedName>
        <fullName evidence="1">Uncharacterized protein</fullName>
    </submittedName>
</protein>
<name>A0A8S0V3F0_OLEEU</name>
<accession>A0A8S0V3F0</accession>
<proteinExistence type="predicted"/>
<dbReference type="Proteomes" id="UP000594638">
    <property type="component" value="Unassembled WGS sequence"/>
</dbReference>
<feature type="non-terminal residue" evidence="1">
    <location>
        <position position="1"/>
    </location>
</feature>
<dbReference type="EMBL" id="CACTIH010009138">
    <property type="protein sequence ID" value="CAA3025618.1"/>
    <property type="molecule type" value="Genomic_DNA"/>
</dbReference>